<comment type="similarity">
    <text evidence="6">Belongs to the GTP-binding elongation factor family. EF-G/EF-2 subfamily.</text>
</comment>
<dbReference type="InterPro" id="IPR005225">
    <property type="entry name" value="Small_GTP-bd"/>
</dbReference>
<protein>
    <recommendedName>
        <fullName evidence="6">Elongation factor G, mitochondrial</fullName>
        <shortName evidence="6">EF-Gmt</shortName>
    </recommendedName>
    <alternativeName>
        <fullName evidence="6">Elongation factor G 1, mitochondrial</fullName>
        <shortName evidence="6">mEF-G 1</shortName>
    </alternativeName>
    <alternativeName>
        <fullName evidence="6">Elongation factor G1</fullName>
    </alternativeName>
</protein>
<evidence type="ECO:0000256" key="4">
    <source>
        <dbReference type="ARBA" id="ARBA00022917"/>
    </source>
</evidence>
<dbReference type="GO" id="GO:0003924">
    <property type="term" value="F:GTPase activity"/>
    <property type="evidence" value="ECO:0007669"/>
    <property type="project" value="UniProtKB-UniRule"/>
</dbReference>
<comment type="pathway">
    <text evidence="6">Protein biosynthesis; polypeptide chain elongation.</text>
</comment>
<reference evidence="8" key="1">
    <citation type="submission" date="2021-01" db="EMBL/GenBank/DDBJ databases">
        <authorList>
            <person name="Corre E."/>
            <person name="Pelletier E."/>
            <person name="Niang G."/>
            <person name="Scheremetjew M."/>
            <person name="Finn R."/>
            <person name="Kale V."/>
            <person name="Holt S."/>
            <person name="Cochrane G."/>
            <person name="Meng A."/>
            <person name="Brown T."/>
            <person name="Cohen L."/>
        </authorList>
    </citation>
    <scope>NUCLEOTIDE SEQUENCE</scope>
    <source>
        <strain evidence="8">Pbaha01</strain>
    </source>
</reference>
<evidence type="ECO:0000256" key="6">
    <source>
        <dbReference type="HAMAP-Rule" id="MF_03061"/>
    </source>
</evidence>
<dbReference type="InterPro" id="IPR005517">
    <property type="entry name" value="Transl_elong_EFG/EF2_IV"/>
</dbReference>
<dbReference type="InterPro" id="IPR009022">
    <property type="entry name" value="EFG_III"/>
</dbReference>
<dbReference type="CDD" id="cd16262">
    <property type="entry name" value="EFG_III"/>
    <property type="match status" value="1"/>
</dbReference>
<dbReference type="EMBL" id="HBEG01054196">
    <property type="protein sequence ID" value="CAD8389454.1"/>
    <property type="molecule type" value="Transcribed_RNA"/>
</dbReference>
<keyword evidence="2 6" id="KW-0547">Nucleotide-binding</keyword>
<name>A0A7S0G0W0_9DINO</name>
<dbReference type="Gene3D" id="3.40.50.300">
    <property type="entry name" value="P-loop containing nucleotide triphosphate hydrolases"/>
    <property type="match status" value="1"/>
</dbReference>
<dbReference type="NCBIfam" id="NF009381">
    <property type="entry name" value="PRK12740.1-5"/>
    <property type="match status" value="1"/>
</dbReference>
<dbReference type="FunFam" id="3.30.70.870:FF:000001">
    <property type="entry name" value="Elongation factor G"/>
    <property type="match status" value="1"/>
</dbReference>
<dbReference type="InterPro" id="IPR020568">
    <property type="entry name" value="Ribosomal_Su5_D2-typ_SF"/>
</dbReference>
<dbReference type="FunFam" id="3.30.230.10:FF:000003">
    <property type="entry name" value="Elongation factor G"/>
    <property type="match status" value="1"/>
</dbReference>
<dbReference type="PROSITE" id="PS00301">
    <property type="entry name" value="G_TR_1"/>
    <property type="match status" value="1"/>
</dbReference>
<gene>
    <name evidence="8" type="ORF">PBAH0796_LOCUS33011</name>
</gene>
<keyword evidence="3 6" id="KW-0251">Elongation factor</keyword>
<dbReference type="FunFam" id="3.40.50.300:FF:000029">
    <property type="entry name" value="Elongation factor G"/>
    <property type="match status" value="1"/>
</dbReference>
<dbReference type="InterPro" id="IPR004161">
    <property type="entry name" value="EFTu-like_2"/>
</dbReference>
<dbReference type="InterPro" id="IPR027417">
    <property type="entry name" value="P-loop_NTPase"/>
</dbReference>
<dbReference type="InterPro" id="IPR004540">
    <property type="entry name" value="Transl_elong_EFG/EF2"/>
</dbReference>
<dbReference type="PROSITE" id="PS51722">
    <property type="entry name" value="G_TR_2"/>
    <property type="match status" value="1"/>
</dbReference>
<comment type="function">
    <text evidence="6">Mitochondrial GTPase that catalyzes the GTP-dependent ribosomal translocation step during translation elongation. During this step, the ribosome changes from the pre-translocational (PRE) to the post-translocational (POST) state as the newly formed A-site-bound peptidyl-tRNA and P-site-bound deacylated tRNA move to the P and E sites, respectively. Catalyzes the coordinated movement of the two tRNA molecules, the mRNA and conformational changes in the ribosome.</text>
</comment>
<organism evidence="8">
    <name type="scientific">Pyrodinium bahamense</name>
    <dbReference type="NCBI Taxonomy" id="73915"/>
    <lineage>
        <taxon>Eukaryota</taxon>
        <taxon>Sar</taxon>
        <taxon>Alveolata</taxon>
        <taxon>Dinophyceae</taxon>
        <taxon>Gonyaulacales</taxon>
        <taxon>Pyrocystaceae</taxon>
        <taxon>Pyrodinium</taxon>
    </lineage>
</organism>
<dbReference type="CDD" id="cd01886">
    <property type="entry name" value="EF-G"/>
    <property type="match status" value="1"/>
</dbReference>
<dbReference type="UniPathway" id="UPA00345"/>
<feature type="binding site" evidence="6">
    <location>
        <begin position="49"/>
        <end position="56"/>
    </location>
    <ligand>
        <name>GTP</name>
        <dbReference type="ChEBI" id="CHEBI:37565"/>
    </ligand>
</feature>
<dbReference type="Pfam" id="PF00679">
    <property type="entry name" value="EFG_C"/>
    <property type="match status" value="1"/>
</dbReference>
<evidence type="ECO:0000313" key="8">
    <source>
        <dbReference type="EMBL" id="CAD8389454.1"/>
    </source>
</evidence>
<accession>A0A7S0G0W0</accession>
<keyword evidence="4 6" id="KW-0648">Protein biosynthesis</keyword>
<keyword evidence="6" id="KW-0496">Mitochondrion</keyword>
<dbReference type="InterPro" id="IPR035647">
    <property type="entry name" value="EFG_III/V"/>
</dbReference>
<dbReference type="GO" id="GO:0003746">
    <property type="term" value="F:translation elongation factor activity"/>
    <property type="evidence" value="ECO:0007669"/>
    <property type="project" value="UniProtKB-UniRule"/>
</dbReference>
<evidence type="ECO:0000256" key="3">
    <source>
        <dbReference type="ARBA" id="ARBA00022768"/>
    </source>
</evidence>
<dbReference type="Pfam" id="PF03764">
    <property type="entry name" value="EFG_IV"/>
    <property type="match status" value="1"/>
</dbReference>
<dbReference type="PANTHER" id="PTHR43636:SF2">
    <property type="entry name" value="ELONGATION FACTOR G, MITOCHONDRIAL"/>
    <property type="match status" value="1"/>
</dbReference>
<dbReference type="FunFam" id="3.30.70.240:FF:000001">
    <property type="entry name" value="Elongation factor G"/>
    <property type="match status" value="1"/>
</dbReference>
<proteinExistence type="inferred from homology"/>
<dbReference type="InterPro" id="IPR000795">
    <property type="entry name" value="T_Tr_GTP-bd_dom"/>
</dbReference>
<sequence length="744" mass="82707">MAAAMLRIGSIASRGTLMSVTPCSTTRRTFAAAAVIGATETIRNFGISAHIDSGKTTLTERILFYTGRIKAIHEVRGKDGVGAKMDSMELEREKGITIASAATYCGWTAQGADHHLNLIDTPGHVDFTIEVERALRVLDGAVLVCCGVGGVQSQTITVDRQMKRYEVPRVIFVNKLDRYGADPFLVLSQIRKKLGLTVQPIQLPIGEEDGFVGVCDVIARKAVYFEGNQGLTRRIDDIPPALSERVTQLRAELLEVLADLDDQFAEIYLENDEVPEDAIHAAIRRTTLARTFSPMLMGSAMKNKGVQNLLDAICRYLPSPLDRKNTALLADDETQEVTLQTQADAPFVGYAFKIQDHPQAGQVTYMRIYQGKISKTDQIMNMMNQKRLGVKRLVRMHSDEVKDVPAAAAGDIIALAGVDCESGATFTDGKQKVTCSSMFVPDPVMSLSVSAGRDDQTRFQKALRRFQREDPTFRVEVKQDTFETIISGMGELHLDIYCERMRREYKVETLQAGEPKVNYRETITQKVAYDYTHKRQTGGRGQYGKVIGYFEPVPDEEKADFKEGIDFVSKLSGNEIPPNYVPAIEKGFRNITAKGMLSGNPLIHMRCVLEDGAAHDVDSSSEAFQAAAAGAFENFYQDAGPVVLEPLMQVEVTFPTEFQSQTLQTLNQREGSIQATRALSGDTTLVEAIVPLRRMFGYSSELRSVTQGQGEFSMEFREYEHMPTQKQEELVSEYKKQRFQERAA</sequence>
<evidence type="ECO:0000256" key="1">
    <source>
        <dbReference type="ARBA" id="ARBA00005870"/>
    </source>
</evidence>
<dbReference type="GO" id="GO:0005739">
    <property type="term" value="C:mitochondrion"/>
    <property type="evidence" value="ECO:0007669"/>
    <property type="project" value="UniProtKB-SubCell"/>
</dbReference>
<dbReference type="NCBIfam" id="TIGR00484">
    <property type="entry name" value="EF-G"/>
    <property type="match status" value="1"/>
</dbReference>
<dbReference type="GO" id="GO:0070125">
    <property type="term" value="P:mitochondrial translational elongation"/>
    <property type="evidence" value="ECO:0007669"/>
    <property type="project" value="UniProtKB-UniRule"/>
</dbReference>
<dbReference type="InterPro" id="IPR014721">
    <property type="entry name" value="Ribsml_uS5_D2-typ_fold_subgr"/>
</dbReference>
<dbReference type="SUPFAM" id="SSF54980">
    <property type="entry name" value="EF-G C-terminal domain-like"/>
    <property type="match status" value="2"/>
</dbReference>
<dbReference type="SMART" id="SM00889">
    <property type="entry name" value="EFG_IV"/>
    <property type="match status" value="1"/>
</dbReference>
<dbReference type="HAMAP" id="MF_00054_B">
    <property type="entry name" value="EF_G_EF_2_B"/>
    <property type="match status" value="1"/>
</dbReference>
<comment type="subcellular location">
    <subcellularLocation>
        <location evidence="6">Mitochondrion</location>
    </subcellularLocation>
</comment>
<keyword evidence="5 6" id="KW-0342">GTP-binding</keyword>
<dbReference type="Gene3D" id="3.30.70.870">
    <property type="entry name" value="Elongation Factor G (Translational Gtpase), domain 3"/>
    <property type="match status" value="1"/>
</dbReference>
<feature type="binding site" evidence="6">
    <location>
        <begin position="174"/>
        <end position="177"/>
    </location>
    <ligand>
        <name>GTP</name>
        <dbReference type="ChEBI" id="CHEBI:37565"/>
    </ligand>
</feature>
<dbReference type="InterPro" id="IPR031157">
    <property type="entry name" value="G_TR_CS"/>
</dbReference>
<dbReference type="PANTHER" id="PTHR43636">
    <property type="entry name" value="ELONGATION FACTOR G, MITOCHONDRIAL"/>
    <property type="match status" value="1"/>
</dbReference>
<dbReference type="FunFam" id="2.40.30.10:FF:000022">
    <property type="entry name" value="Elongation factor G, mitochondrial"/>
    <property type="match status" value="1"/>
</dbReference>
<dbReference type="NCBIfam" id="TIGR00231">
    <property type="entry name" value="small_GTP"/>
    <property type="match status" value="1"/>
</dbReference>
<feature type="binding site" evidence="6">
    <location>
        <begin position="120"/>
        <end position="124"/>
    </location>
    <ligand>
        <name>GTP</name>
        <dbReference type="ChEBI" id="CHEBI:37565"/>
    </ligand>
</feature>
<dbReference type="InterPro" id="IPR041095">
    <property type="entry name" value="EFG_II"/>
</dbReference>
<dbReference type="InterPro" id="IPR000640">
    <property type="entry name" value="EFG_V-like"/>
</dbReference>
<dbReference type="SUPFAM" id="SSF50447">
    <property type="entry name" value="Translation proteins"/>
    <property type="match status" value="1"/>
</dbReference>
<dbReference type="Pfam" id="PF14492">
    <property type="entry name" value="EFG_III"/>
    <property type="match status" value="1"/>
</dbReference>
<comment type="similarity">
    <text evidence="1">Belongs to the TRAFAC class translation factor GTPase superfamily. Classic translation factor GTPase family. EF-G/EF-2 subfamily.</text>
</comment>
<feature type="domain" description="Tr-type G" evidence="7">
    <location>
        <begin position="40"/>
        <end position="321"/>
    </location>
</feature>
<dbReference type="InterPro" id="IPR009000">
    <property type="entry name" value="Transl_B-barrel_sf"/>
</dbReference>
<dbReference type="Pfam" id="PF03144">
    <property type="entry name" value="GTP_EFTU_D2"/>
    <property type="match status" value="1"/>
</dbReference>
<evidence type="ECO:0000256" key="5">
    <source>
        <dbReference type="ARBA" id="ARBA00023134"/>
    </source>
</evidence>
<dbReference type="SUPFAM" id="SSF52540">
    <property type="entry name" value="P-loop containing nucleoside triphosphate hydrolases"/>
    <property type="match status" value="1"/>
</dbReference>
<dbReference type="SMART" id="SM00838">
    <property type="entry name" value="EFG_C"/>
    <property type="match status" value="1"/>
</dbReference>
<dbReference type="AlphaFoldDB" id="A0A7S0G0W0"/>
<dbReference type="Gene3D" id="3.30.230.10">
    <property type="match status" value="1"/>
</dbReference>
<dbReference type="PRINTS" id="PR00315">
    <property type="entry name" value="ELONGATNFCT"/>
</dbReference>
<dbReference type="Gene3D" id="2.40.30.10">
    <property type="entry name" value="Translation factors"/>
    <property type="match status" value="1"/>
</dbReference>
<dbReference type="SUPFAM" id="SSF54211">
    <property type="entry name" value="Ribosomal protein S5 domain 2-like"/>
    <property type="match status" value="1"/>
</dbReference>
<dbReference type="Gene3D" id="3.30.70.240">
    <property type="match status" value="1"/>
</dbReference>
<evidence type="ECO:0000259" key="7">
    <source>
        <dbReference type="PROSITE" id="PS51722"/>
    </source>
</evidence>
<evidence type="ECO:0000256" key="2">
    <source>
        <dbReference type="ARBA" id="ARBA00022741"/>
    </source>
</evidence>
<dbReference type="Pfam" id="PF00009">
    <property type="entry name" value="GTP_EFTU"/>
    <property type="match status" value="1"/>
</dbReference>
<dbReference type="GO" id="GO:0005525">
    <property type="term" value="F:GTP binding"/>
    <property type="evidence" value="ECO:0007669"/>
    <property type="project" value="UniProtKB-UniRule"/>
</dbReference>